<dbReference type="CDD" id="cd00090">
    <property type="entry name" value="HTH_ARSR"/>
    <property type="match status" value="1"/>
</dbReference>
<name>A0A6J4KE74_9CHLR</name>
<sequence length="235" mass="24913">MADVAYALGMELPFLRGTKGRILRLLRRGTMTADEIADPLDVTPNGVRFHLTELERDGLVEQRSVRRGPRKPSHGYSLTQSGDALFPKSYDALSNAILADVRAERGPGEVEALFRRMGHGLAARHAHRFAALPPDATAGRAGVALEVLEELGAVATLTLGGPSGPSGDAESPGNQHLATVAGLSCPFKAVVPDHPEACRMLEAFLASVLPYATVRESCEKGATPHCRFEVSGGAL</sequence>
<accession>A0A6J4KE74</accession>
<dbReference type="InterPro" id="IPR011991">
    <property type="entry name" value="ArsR-like_HTH"/>
</dbReference>
<evidence type="ECO:0008006" key="2">
    <source>
        <dbReference type="Google" id="ProtNLM"/>
    </source>
</evidence>
<reference evidence="1" key="1">
    <citation type="submission" date="2020-02" db="EMBL/GenBank/DDBJ databases">
        <authorList>
            <person name="Meier V. D."/>
        </authorList>
    </citation>
    <scope>NUCLEOTIDE SEQUENCE</scope>
    <source>
        <strain evidence="1">AVDCRST_MAG77</strain>
    </source>
</reference>
<gene>
    <name evidence="1" type="ORF">AVDCRST_MAG77-5853</name>
</gene>
<dbReference type="Pfam" id="PF12840">
    <property type="entry name" value="HTH_20"/>
    <property type="match status" value="1"/>
</dbReference>
<proteinExistence type="predicted"/>
<dbReference type="InterPro" id="IPR036390">
    <property type="entry name" value="WH_DNA-bd_sf"/>
</dbReference>
<evidence type="ECO:0000313" key="1">
    <source>
        <dbReference type="EMBL" id="CAA9303276.1"/>
    </source>
</evidence>
<organism evidence="1">
    <name type="scientific">uncultured Chloroflexota bacterium</name>
    <dbReference type="NCBI Taxonomy" id="166587"/>
    <lineage>
        <taxon>Bacteria</taxon>
        <taxon>Bacillati</taxon>
        <taxon>Chloroflexota</taxon>
        <taxon>environmental samples</taxon>
    </lineage>
</organism>
<dbReference type="InterPro" id="IPR036388">
    <property type="entry name" value="WH-like_DNA-bd_sf"/>
</dbReference>
<protein>
    <recommendedName>
        <fullName evidence="2">HTH arsR-type domain-containing protein</fullName>
    </recommendedName>
</protein>
<dbReference type="SUPFAM" id="SSF46785">
    <property type="entry name" value="Winged helix' DNA-binding domain"/>
    <property type="match status" value="1"/>
</dbReference>
<dbReference type="Gene3D" id="1.10.10.10">
    <property type="entry name" value="Winged helix-like DNA-binding domain superfamily/Winged helix DNA-binding domain"/>
    <property type="match status" value="1"/>
</dbReference>
<dbReference type="AlphaFoldDB" id="A0A6J4KE74"/>
<dbReference type="EMBL" id="CADCTC010000305">
    <property type="protein sequence ID" value="CAA9303276.1"/>
    <property type="molecule type" value="Genomic_DNA"/>
</dbReference>